<dbReference type="STRING" id="282301.A0A267F6E0"/>
<dbReference type="InterPro" id="IPR002398">
    <property type="entry name" value="Pept_C14"/>
</dbReference>
<dbReference type="InterPro" id="IPR011600">
    <property type="entry name" value="Pept_C14_caspase"/>
</dbReference>
<dbReference type="PROSITE" id="PS50208">
    <property type="entry name" value="CASPASE_P20"/>
    <property type="match status" value="1"/>
</dbReference>
<evidence type="ECO:0000259" key="3">
    <source>
        <dbReference type="PROSITE" id="PS50208"/>
    </source>
</evidence>
<dbReference type="InterPro" id="IPR001309">
    <property type="entry name" value="Pept_C14_p20"/>
</dbReference>
<evidence type="ECO:0000313" key="4">
    <source>
        <dbReference type="EMBL" id="PAA69355.1"/>
    </source>
</evidence>
<dbReference type="AlphaFoldDB" id="A0A267F6E0"/>
<accession>A0A267F6E0</accession>
<dbReference type="InterPro" id="IPR033139">
    <property type="entry name" value="Caspase_cys_AS"/>
</dbReference>
<dbReference type="InterPro" id="IPR015917">
    <property type="entry name" value="Pept_C14A"/>
</dbReference>
<gene>
    <name evidence="4" type="ORF">BOX15_Mlig001598g10</name>
</gene>
<evidence type="ECO:0000313" key="5">
    <source>
        <dbReference type="Proteomes" id="UP000215902"/>
    </source>
</evidence>
<dbReference type="GO" id="GO:0006508">
    <property type="term" value="P:proteolysis"/>
    <property type="evidence" value="ECO:0007669"/>
    <property type="project" value="InterPro"/>
</dbReference>
<dbReference type="PANTHER" id="PTHR10454:SF210">
    <property type="entry name" value="CASPASE-2"/>
    <property type="match status" value="1"/>
</dbReference>
<organism evidence="4 5">
    <name type="scientific">Macrostomum lignano</name>
    <dbReference type="NCBI Taxonomy" id="282301"/>
    <lineage>
        <taxon>Eukaryota</taxon>
        <taxon>Metazoa</taxon>
        <taxon>Spiralia</taxon>
        <taxon>Lophotrochozoa</taxon>
        <taxon>Platyhelminthes</taxon>
        <taxon>Rhabditophora</taxon>
        <taxon>Macrostomorpha</taxon>
        <taxon>Macrostomida</taxon>
        <taxon>Macrostomidae</taxon>
        <taxon>Macrostomum</taxon>
    </lineage>
</organism>
<proteinExistence type="inferred from homology"/>
<reference evidence="4 5" key="1">
    <citation type="submission" date="2017-06" db="EMBL/GenBank/DDBJ databases">
        <title>A platform for efficient transgenesis in Macrostomum lignano, a flatworm model organism for stem cell research.</title>
        <authorList>
            <person name="Berezikov E."/>
        </authorList>
    </citation>
    <scope>NUCLEOTIDE SEQUENCE [LARGE SCALE GENOMIC DNA]</scope>
    <source>
        <strain evidence="4">DV1</strain>
        <tissue evidence="4">Whole organism</tissue>
    </source>
</reference>
<dbReference type="InterPro" id="IPR029030">
    <property type="entry name" value="Caspase-like_dom_sf"/>
</dbReference>
<dbReference type="Pfam" id="PF00656">
    <property type="entry name" value="Peptidase_C14"/>
    <property type="match status" value="1"/>
</dbReference>
<dbReference type="PANTHER" id="PTHR10454">
    <property type="entry name" value="CASPASE"/>
    <property type="match status" value="1"/>
</dbReference>
<protein>
    <recommendedName>
        <fullName evidence="3">Caspase family p20 domain-containing protein</fullName>
    </recommendedName>
</protein>
<name>A0A267F6E0_9PLAT</name>
<feature type="region of interest" description="Disordered" evidence="2">
    <location>
        <begin position="70"/>
        <end position="130"/>
    </location>
</feature>
<keyword evidence="5" id="KW-1185">Reference proteome</keyword>
<comment type="similarity">
    <text evidence="1">Belongs to the peptidase C14A family.</text>
</comment>
<evidence type="ECO:0000256" key="2">
    <source>
        <dbReference type="SAM" id="MobiDB-lite"/>
    </source>
</evidence>
<feature type="domain" description="Caspase family p20" evidence="3">
    <location>
        <begin position="15"/>
        <end position="70"/>
    </location>
</feature>
<dbReference type="OrthoDB" id="6157570at2759"/>
<dbReference type="PRINTS" id="PR00376">
    <property type="entry name" value="IL1BCENZYME"/>
</dbReference>
<dbReference type="GO" id="GO:0004197">
    <property type="term" value="F:cysteine-type endopeptidase activity"/>
    <property type="evidence" value="ECO:0007669"/>
    <property type="project" value="InterPro"/>
</dbReference>
<evidence type="ECO:0000256" key="1">
    <source>
        <dbReference type="ARBA" id="ARBA00010134"/>
    </source>
</evidence>
<dbReference type="Proteomes" id="UP000215902">
    <property type="component" value="Unassembled WGS sequence"/>
</dbReference>
<dbReference type="SUPFAM" id="SSF52129">
    <property type="entry name" value="Caspase-like"/>
    <property type="match status" value="1"/>
</dbReference>
<comment type="caution">
    <text evidence="4">The sequence shown here is derived from an EMBL/GenBank/DDBJ whole genome shotgun (WGS) entry which is preliminary data.</text>
</comment>
<dbReference type="PROSITE" id="PS01122">
    <property type="entry name" value="CASPASE_CYS"/>
    <property type="match status" value="1"/>
</dbReference>
<feature type="compositionally biased region" description="Pro residues" evidence="2">
    <location>
        <begin position="87"/>
        <end position="99"/>
    </location>
</feature>
<dbReference type="Gene3D" id="3.40.50.1460">
    <property type="match status" value="1"/>
</dbReference>
<sequence length="130" mass="14049">MQLQRCSDQLERHGCFVCFLMAHGSPDCVFGSDGRPCRIPDVTKIFQSSCCRSLAGKPKIFFIQACRGQHHDAPLDDSSSKSNEPQVPEPVPAFSPLPRPTSCCATPPQRTSTPTGFLRPAPSSCKPCAG</sequence>
<dbReference type="EMBL" id="NIVC01001330">
    <property type="protein sequence ID" value="PAA69355.1"/>
    <property type="molecule type" value="Genomic_DNA"/>
</dbReference>